<name>A0A917C0W3_9PROT</name>
<sequence>MFGCLICLISSFVSEGKAEEDVCASIKASAHPEAPPAMWYDGKTMAGVGADAIVEIGKRIGVPIVLSYEGPWKRTLRALEIGEIDLIYALYKTEQRREIYDFTIPYFTDPVVIVRNPQYQSRIKSRKDLPYFKGAATMGDSFGNDIDNLIDTKLDVQRVRNYAILLKLIASDRVNYGIAPLWTIKGHIRRNAYHDEVVIVENALVAEDMYMAFSKISPCKKYLSRINEELSKMMAAGDIDRLLDENIARWSK</sequence>
<keyword evidence="4" id="KW-1185">Reference proteome</keyword>
<proteinExistence type="predicted"/>
<feature type="domain" description="Solute-binding protein family 3/N-terminal" evidence="2">
    <location>
        <begin position="25"/>
        <end position="249"/>
    </location>
</feature>
<dbReference type="SMART" id="SM00062">
    <property type="entry name" value="PBPb"/>
    <property type="match status" value="1"/>
</dbReference>
<dbReference type="PANTHER" id="PTHR35936:SF6">
    <property type="entry name" value="AMINO ACID ABC TRANSPORTER SUBSTRATE-BINDING PAAT FAMILY PROTEIN"/>
    <property type="match status" value="1"/>
</dbReference>
<organism evidence="3 4">
    <name type="scientific">Terasakiella brassicae</name>
    <dbReference type="NCBI Taxonomy" id="1634917"/>
    <lineage>
        <taxon>Bacteria</taxon>
        <taxon>Pseudomonadati</taxon>
        <taxon>Pseudomonadota</taxon>
        <taxon>Alphaproteobacteria</taxon>
        <taxon>Rhodospirillales</taxon>
        <taxon>Terasakiellaceae</taxon>
        <taxon>Terasakiella</taxon>
    </lineage>
</organism>
<evidence type="ECO:0000259" key="2">
    <source>
        <dbReference type="SMART" id="SM00062"/>
    </source>
</evidence>
<dbReference type="PANTHER" id="PTHR35936">
    <property type="entry name" value="MEMBRANE-BOUND LYTIC MUREIN TRANSGLYCOSYLASE F"/>
    <property type="match status" value="1"/>
</dbReference>
<evidence type="ECO:0000313" key="4">
    <source>
        <dbReference type="Proteomes" id="UP000632498"/>
    </source>
</evidence>
<dbReference type="Proteomes" id="UP000632498">
    <property type="component" value="Unassembled WGS sequence"/>
</dbReference>
<evidence type="ECO:0000256" key="1">
    <source>
        <dbReference type="ARBA" id="ARBA00022729"/>
    </source>
</evidence>
<dbReference type="SUPFAM" id="SSF53850">
    <property type="entry name" value="Periplasmic binding protein-like II"/>
    <property type="match status" value="1"/>
</dbReference>
<dbReference type="AlphaFoldDB" id="A0A917C0W3"/>
<evidence type="ECO:0000313" key="3">
    <source>
        <dbReference type="EMBL" id="GGF67008.1"/>
    </source>
</evidence>
<dbReference type="Gene3D" id="3.40.190.10">
    <property type="entry name" value="Periplasmic binding protein-like II"/>
    <property type="match status" value="2"/>
</dbReference>
<gene>
    <name evidence="3" type="ORF">GCM10011332_21390</name>
</gene>
<protein>
    <recommendedName>
        <fullName evidence="2">Solute-binding protein family 3/N-terminal domain-containing protein</fullName>
    </recommendedName>
</protein>
<dbReference type="Pfam" id="PF00497">
    <property type="entry name" value="SBP_bac_3"/>
    <property type="match status" value="1"/>
</dbReference>
<reference evidence="3" key="2">
    <citation type="submission" date="2020-09" db="EMBL/GenBank/DDBJ databases">
        <authorList>
            <person name="Sun Q."/>
            <person name="Zhou Y."/>
        </authorList>
    </citation>
    <scope>NUCLEOTIDE SEQUENCE</scope>
    <source>
        <strain evidence="3">CGMCC 1.15254</strain>
    </source>
</reference>
<dbReference type="InterPro" id="IPR001638">
    <property type="entry name" value="Solute-binding_3/MltF_N"/>
</dbReference>
<comment type="caution">
    <text evidence="3">The sequence shown here is derived from an EMBL/GenBank/DDBJ whole genome shotgun (WGS) entry which is preliminary data.</text>
</comment>
<accession>A0A917C0W3</accession>
<keyword evidence="1" id="KW-0732">Signal</keyword>
<dbReference type="EMBL" id="BMHV01000014">
    <property type="protein sequence ID" value="GGF67008.1"/>
    <property type="molecule type" value="Genomic_DNA"/>
</dbReference>
<reference evidence="3" key="1">
    <citation type="journal article" date="2014" name="Int. J. Syst. Evol. Microbiol.">
        <title>Complete genome sequence of Corynebacterium casei LMG S-19264T (=DSM 44701T), isolated from a smear-ripened cheese.</title>
        <authorList>
            <consortium name="US DOE Joint Genome Institute (JGI-PGF)"/>
            <person name="Walter F."/>
            <person name="Albersmeier A."/>
            <person name="Kalinowski J."/>
            <person name="Ruckert C."/>
        </authorList>
    </citation>
    <scope>NUCLEOTIDE SEQUENCE</scope>
    <source>
        <strain evidence="3">CGMCC 1.15254</strain>
    </source>
</reference>